<feature type="compositionally biased region" description="Polar residues" evidence="1">
    <location>
        <begin position="65"/>
        <end position="84"/>
    </location>
</feature>
<proteinExistence type="predicted"/>
<feature type="region of interest" description="Disordered" evidence="1">
    <location>
        <begin position="1"/>
        <end position="22"/>
    </location>
</feature>
<name>A0A8E2ED98_9PEZI</name>
<organism evidence="2 3">
    <name type="scientific">Lepidopterella palustris CBS 459.81</name>
    <dbReference type="NCBI Taxonomy" id="1314670"/>
    <lineage>
        <taxon>Eukaryota</taxon>
        <taxon>Fungi</taxon>
        <taxon>Dikarya</taxon>
        <taxon>Ascomycota</taxon>
        <taxon>Pezizomycotina</taxon>
        <taxon>Dothideomycetes</taxon>
        <taxon>Pleosporomycetidae</taxon>
        <taxon>Mytilinidiales</taxon>
        <taxon>Argynnaceae</taxon>
        <taxon>Lepidopterella</taxon>
    </lineage>
</organism>
<feature type="region of interest" description="Disordered" evidence="1">
    <location>
        <begin position="263"/>
        <end position="326"/>
    </location>
</feature>
<evidence type="ECO:0000313" key="3">
    <source>
        <dbReference type="Proteomes" id="UP000250266"/>
    </source>
</evidence>
<evidence type="ECO:0000313" key="2">
    <source>
        <dbReference type="EMBL" id="OCK81916.1"/>
    </source>
</evidence>
<reference evidence="2 3" key="1">
    <citation type="journal article" date="2016" name="Nat. Commun.">
        <title>Ectomycorrhizal ecology is imprinted in the genome of the dominant symbiotic fungus Cenococcum geophilum.</title>
        <authorList>
            <consortium name="DOE Joint Genome Institute"/>
            <person name="Peter M."/>
            <person name="Kohler A."/>
            <person name="Ohm R.A."/>
            <person name="Kuo A."/>
            <person name="Krutzmann J."/>
            <person name="Morin E."/>
            <person name="Arend M."/>
            <person name="Barry K.W."/>
            <person name="Binder M."/>
            <person name="Choi C."/>
            <person name="Clum A."/>
            <person name="Copeland A."/>
            <person name="Grisel N."/>
            <person name="Haridas S."/>
            <person name="Kipfer T."/>
            <person name="LaButti K."/>
            <person name="Lindquist E."/>
            <person name="Lipzen A."/>
            <person name="Maire R."/>
            <person name="Meier B."/>
            <person name="Mihaltcheva S."/>
            <person name="Molinier V."/>
            <person name="Murat C."/>
            <person name="Poggeler S."/>
            <person name="Quandt C.A."/>
            <person name="Sperisen C."/>
            <person name="Tritt A."/>
            <person name="Tisserant E."/>
            <person name="Crous P.W."/>
            <person name="Henrissat B."/>
            <person name="Nehls U."/>
            <person name="Egli S."/>
            <person name="Spatafora J.W."/>
            <person name="Grigoriev I.V."/>
            <person name="Martin F.M."/>
        </authorList>
    </citation>
    <scope>NUCLEOTIDE SEQUENCE [LARGE SCALE GENOMIC DNA]</scope>
    <source>
        <strain evidence="2 3">CBS 459.81</strain>
    </source>
</reference>
<dbReference type="Proteomes" id="UP000250266">
    <property type="component" value="Unassembled WGS sequence"/>
</dbReference>
<protein>
    <submittedName>
        <fullName evidence="2">Uncharacterized protein</fullName>
    </submittedName>
</protein>
<accession>A0A8E2ED98</accession>
<feature type="compositionally biased region" description="Low complexity" evidence="1">
    <location>
        <begin position="1"/>
        <end position="16"/>
    </location>
</feature>
<dbReference type="AlphaFoldDB" id="A0A8E2ED98"/>
<keyword evidence="3" id="KW-1185">Reference proteome</keyword>
<feature type="compositionally biased region" description="Basic and acidic residues" evidence="1">
    <location>
        <begin position="280"/>
        <end position="299"/>
    </location>
</feature>
<gene>
    <name evidence="2" type="ORF">K432DRAFT_3393</name>
</gene>
<dbReference type="EMBL" id="KV744904">
    <property type="protein sequence ID" value="OCK81916.1"/>
    <property type="molecule type" value="Genomic_DNA"/>
</dbReference>
<sequence>MFLPVAVTSTPTSASTRQSSPWAGYQMPSQFLSEASPSVMIPSPADTPSPRYGYDSQLYDPSLPNPQANSMFNGGDGSASQTEYSLHPPHPTQFNLKSTESVSDDGINYSRGVGSYENVAGNVSHQAISISHDSTNTVALYFPQVGTEGEDALFLGTVNEHGSVLFSRAIIFNMSISEFILEQLRMPLALLDSRNLTALERWGPDIVAHHQAKFNLRGVLAELRHDINFTKCWRVGENAVWKAWLRSRPQRIWYINGNNRWRRVPHPETKEGGGVGSEKVCTEERDGVDGGGVSEKDGSNEGEDSNMVSEDGDGNENGKLSSNDDGEEVKMLLKEDVKEESISLMGDDHNSHYFWKNPYLECEYGGNQDEKHSLLDSVNI</sequence>
<feature type="region of interest" description="Disordered" evidence="1">
    <location>
        <begin position="37"/>
        <end position="84"/>
    </location>
</feature>
<evidence type="ECO:0000256" key="1">
    <source>
        <dbReference type="SAM" id="MobiDB-lite"/>
    </source>
</evidence>
<feature type="compositionally biased region" description="Acidic residues" evidence="1">
    <location>
        <begin position="300"/>
        <end position="314"/>
    </location>
</feature>